<feature type="transmembrane region" description="Helical" evidence="2">
    <location>
        <begin position="12"/>
        <end position="30"/>
    </location>
</feature>
<keyword evidence="4" id="KW-1185">Reference proteome</keyword>
<organism evidence="3 4">
    <name type="scientific">Paractinoplanes tereljensis</name>
    <dbReference type="NCBI Taxonomy" id="571912"/>
    <lineage>
        <taxon>Bacteria</taxon>
        <taxon>Bacillati</taxon>
        <taxon>Actinomycetota</taxon>
        <taxon>Actinomycetes</taxon>
        <taxon>Micromonosporales</taxon>
        <taxon>Micromonosporaceae</taxon>
        <taxon>Paractinoplanes</taxon>
    </lineage>
</organism>
<reference evidence="3" key="1">
    <citation type="submission" date="2021-01" db="EMBL/GenBank/DDBJ databases">
        <title>Whole genome shotgun sequence of Actinoplanes tereljensis NBRC 105297.</title>
        <authorList>
            <person name="Komaki H."/>
            <person name="Tamura T."/>
        </authorList>
    </citation>
    <scope>NUCLEOTIDE SEQUENCE</scope>
    <source>
        <strain evidence="3">NBRC 105297</strain>
    </source>
</reference>
<dbReference type="EMBL" id="BOMY01000020">
    <property type="protein sequence ID" value="GIF20038.1"/>
    <property type="molecule type" value="Genomic_DNA"/>
</dbReference>
<evidence type="ECO:0000313" key="4">
    <source>
        <dbReference type="Proteomes" id="UP000623608"/>
    </source>
</evidence>
<comment type="caution">
    <text evidence="3">The sequence shown here is derived from an EMBL/GenBank/DDBJ whole genome shotgun (WGS) entry which is preliminary data.</text>
</comment>
<gene>
    <name evidence="3" type="ORF">Ate02nite_27680</name>
</gene>
<dbReference type="AlphaFoldDB" id="A0A919NKW1"/>
<keyword evidence="2" id="KW-0472">Membrane</keyword>
<proteinExistence type="predicted"/>
<evidence type="ECO:0000313" key="3">
    <source>
        <dbReference type="EMBL" id="GIF20038.1"/>
    </source>
</evidence>
<dbReference type="Proteomes" id="UP000623608">
    <property type="component" value="Unassembled WGS sequence"/>
</dbReference>
<name>A0A919NKW1_9ACTN</name>
<keyword evidence="2" id="KW-1133">Transmembrane helix</keyword>
<feature type="region of interest" description="Disordered" evidence="1">
    <location>
        <begin position="178"/>
        <end position="197"/>
    </location>
</feature>
<dbReference type="RefSeq" id="WP_203805301.1">
    <property type="nucleotide sequence ID" value="NZ_BOMY01000020.1"/>
</dbReference>
<accession>A0A919NKW1</accession>
<sequence>MKPDWGSVPDWIAGVGGMLAFGAVVASLLIERRRTEEARRYVLESDRRAQAERITYYLVENPGPSAAVVDGRHERTPVDGGNFFYGPGDDERSGHLVVVNNSHGCVYACIAYAPEGPEGMPDRAIGVIPPGVTHIRMPLGGYPVGGSGSYRYQGEYANNKLVPWIQFRDEAGHTWRRGNDGALLEPRDPNPFPDHSP</sequence>
<evidence type="ECO:0000256" key="2">
    <source>
        <dbReference type="SAM" id="Phobius"/>
    </source>
</evidence>
<keyword evidence="2" id="KW-0812">Transmembrane</keyword>
<evidence type="ECO:0000256" key="1">
    <source>
        <dbReference type="SAM" id="MobiDB-lite"/>
    </source>
</evidence>
<protein>
    <submittedName>
        <fullName evidence="3">Uncharacterized protein</fullName>
    </submittedName>
</protein>